<evidence type="ECO:0000259" key="1">
    <source>
        <dbReference type="Pfam" id="PF00174"/>
    </source>
</evidence>
<comment type="caution">
    <text evidence="2">The sequence shown here is derived from an EMBL/GenBank/DDBJ whole genome shotgun (WGS) entry which is preliminary data.</text>
</comment>
<protein>
    <submittedName>
        <fullName evidence="2">DMSO/TMAO reductase YedYZ molybdopterin-dependent catalytic subunit</fullName>
    </submittedName>
</protein>
<organism evidence="2 3">
    <name type="scientific">Sphingomonas kyeonggiensis</name>
    <dbReference type="NCBI Taxonomy" id="1268553"/>
    <lineage>
        <taxon>Bacteria</taxon>
        <taxon>Pseudomonadati</taxon>
        <taxon>Pseudomonadota</taxon>
        <taxon>Alphaproteobacteria</taxon>
        <taxon>Sphingomonadales</taxon>
        <taxon>Sphingomonadaceae</taxon>
        <taxon>Sphingomonas</taxon>
    </lineage>
</organism>
<evidence type="ECO:0000313" key="2">
    <source>
        <dbReference type="EMBL" id="MBB4100237.1"/>
    </source>
</evidence>
<dbReference type="PANTHER" id="PTHR43032:SF2">
    <property type="entry name" value="BLL0505 PROTEIN"/>
    <property type="match status" value="1"/>
</dbReference>
<accession>A0A7W6NY18</accession>
<dbReference type="SUPFAM" id="SSF56524">
    <property type="entry name" value="Oxidoreductase molybdopterin-binding domain"/>
    <property type="match status" value="1"/>
</dbReference>
<feature type="domain" description="Oxidoreductase molybdopterin-binding" evidence="1">
    <location>
        <begin position="83"/>
        <end position="219"/>
    </location>
</feature>
<keyword evidence="3" id="KW-1185">Reference proteome</keyword>
<dbReference type="InterPro" id="IPR036374">
    <property type="entry name" value="OxRdtase_Mopterin-bd_sf"/>
</dbReference>
<name>A0A7W6NY18_9SPHN</name>
<dbReference type="PANTHER" id="PTHR43032">
    <property type="entry name" value="PROTEIN-METHIONINE-SULFOXIDE REDUCTASE"/>
    <property type="match status" value="1"/>
</dbReference>
<reference evidence="2 3" key="1">
    <citation type="submission" date="2020-08" db="EMBL/GenBank/DDBJ databases">
        <title>Genomic Encyclopedia of Type Strains, Phase IV (KMG-IV): sequencing the most valuable type-strain genomes for metagenomic binning, comparative biology and taxonomic classification.</title>
        <authorList>
            <person name="Goeker M."/>
        </authorList>
    </citation>
    <scope>NUCLEOTIDE SEQUENCE [LARGE SCALE GENOMIC DNA]</scope>
    <source>
        <strain evidence="2 3">DSM 101806</strain>
    </source>
</reference>
<dbReference type="InterPro" id="IPR000572">
    <property type="entry name" value="OxRdtase_Mopterin-bd_dom"/>
</dbReference>
<dbReference type="AlphaFoldDB" id="A0A7W6NY18"/>
<dbReference type="Proteomes" id="UP000557392">
    <property type="component" value="Unassembled WGS sequence"/>
</dbReference>
<gene>
    <name evidence="2" type="ORF">GGR46_003809</name>
</gene>
<evidence type="ECO:0000313" key="3">
    <source>
        <dbReference type="Proteomes" id="UP000557392"/>
    </source>
</evidence>
<dbReference type="EMBL" id="JACIEH010000003">
    <property type="protein sequence ID" value="MBB4100237.1"/>
    <property type="molecule type" value="Genomic_DNA"/>
</dbReference>
<dbReference type="Gene3D" id="3.90.420.10">
    <property type="entry name" value="Oxidoreductase, molybdopterin-binding domain"/>
    <property type="match status" value="1"/>
</dbReference>
<dbReference type="PROSITE" id="PS51257">
    <property type="entry name" value="PROKAR_LIPOPROTEIN"/>
    <property type="match status" value="1"/>
</dbReference>
<dbReference type="CDD" id="cd02108">
    <property type="entry name" value="bact_SO_family_Moco"/>
    <property type="match status" value="1"/>
</dbReference>
<dbReference type="Pfam" id="PF00174">
    <property type="entry name" value="Oxidored_molyb"/>
    <property type="match status" value="1"/>
</dbReference>
<dbReference type="RefSeq" id="WP_183999550.1">
    <property type="nucleotide sequence ID" value="NZ_JACIEH010000003.1"/>
</dbReference>
<proteinExistence type="predicted"/>
<sequence length="245" mass="27262">MITRRNLIVTGGATLLAGCDAWSNSPILLSAEEANRYLQRSVTGRAALAREFRPDQRSPRFRTNGTANPNTPEYNALAANGFADWRLQVGGMVQRPLSLSLAQLRALPQRAQITRHDCVEGWSAIGKWQGPQLEQVLRLAGLRDGARYIVFHCADVFGQRKIPYYESIDLIDAFHPQTILAWSMNDTPLGVGHGAPLRLRVERQLGYKHAKYVMRIEAVASLDGIGRGKGGFWEDIAGYEWYAGI</sequence>